<dbReference type="AlphaFoldDB" id="A0A9Q5I544"/>
<dbReference type="InterPro" id="IPR000073">
    <property type="entry name" value="AB_hydrolase_1"/>
</dbReference>
<comment type="caution">
    <text evidence="4">The sequence shown here is derived from an EMBL/GenBank/DDBJ whole genome shotgun (WGS) entry which is preliminary data.</text>
</comment>
<feature type="domain" description="AB hydrolase-1" evidence="3">
    <location>
        <begin position="43"/>
        <end position="166"/>
    </location>
</feature>
<sequence length="196" mass="22110">MQLADRIMETIPGLTGFVDFHYYGETFQTWYRVVGEPRIEACPLVILHGGPAIPNPYLDPHINLATSRNIPVIFYDQIGCGQSTHLREKPAEFFTINLFMNQLDDLLDKLGVSDNFDLYGHSWGGMLVSDYVASRRSKGLKRLIIANAPASIPLFIKCVENLFNKMSPGLAERIRRDEVEGTTDDAEYKKQLNVSS</sequence>
<dbReference type="EMBL" id="LNZH02000046">
    <property type="protein sequence ID" value="OCB91973.1"/>
    <property type="molecule type" value="Genomic_DNA"/>
</dbReference>
<dbReference type="GO" id="GO:0008233">
    <property type="term" value="F:peptidase activity"/>
    <property type="evidence" value="ECO:0007669"/>
    <property type="project" value="InterPro"/>
</dbReference>
<dbReference type="GO" id="GO:0006508">
    <property type="term" value="P:proteolysis"/>
    <property type="evidence" value="ECO:0007669"/>
    <property type="project" value="InterPro"/>
</dbReference>
<dbReference type="PRINTS" id="PR00793">
    <property type="entry name" value="PROAMNOPTASE"/>
</dbReference>
<evidence type="ECO:0000313" key="4">
    <source>
        <dbReference type="EMBL" id="OCB91973.1"/>
    </source>
</evidence>
<dbReference type="InterPro" id="IPR002410">
    <property type="entry name" value="Peptidase_S33"/>
</dbReference>
<evidence type="ECO:0000256" key="2">
    <source>
        <dbReference type="ARBA" id="ARBA00022801"/>
    </source>
</evidence>
<accession>A0A9Q5I544</accession>
<dbReference type="InterPro" id="IPR029058">
    <property type="entry name" value="AB_hydrolase_fold"/>
</dbReference>
<evidence type="ECO:0000313" key="5">
    <source>
        <dbReference type="Proteomes" id="UP000757232"/>
    </source>
</evidence>
<organism evidence="4 5">
    <name type="scientific">Sanghuangporus baumii</name>
    <name type="common">Phellinus baumii</name>
    <dbReference type="NCBI Taxonomy" id="108892"/>
    <lineage>
        <taxon>Eukaryota</taxon>
        <taxon>Fungi</taxon>
        <taxon>Dikarya</taxon>
        <taxon>Basidiomycota</taxon>
        <taxon>Agaricomycotina</taxon>
        <taxon>Agaricomycetes</taxon>
        <taxon>Hymenochaetales</taxon>
        <taxon>Hymenochaetaceae</taxon>
        <taxon>Sanghuangporus</taxon>
    </lineage>
</organism>
<dbReference type="Gene3D" id="3.40.50.1820">
    <property type="entry name" value="alpha/beta hydrolase"/>
    <property type="match status" value="1"/>
</dbReference>
<keyword evidence="2" id="KW-0378">Hydrolase</keyword>
<dbReference type="SUPFAM" id="SSF53474">
    <property type="entry name" value="alpha/beta-Hydrolases"/>
    <property type="match status" value="1"/>
</dbReference>
<dbReference type="PANTHER" id="PTHR43194:SF2">
    <property type="entry name" value="PEROXISOMAL MEMBRANE PROTEIN LPX1"/>
    <property type="match status" value="1"/>
</dbReference>
<keyword evidence="5" id="KW-1185">Reference proteome</keyword>
<dbReference type="InterPro" id="IPR050228">
    <property type="entry name" value="Carboxylesterase_BioH"/>
</dbReference>
<dbReference type="OrthoDB" id="190201at2759"/>
<comment type="similarity">
    <text evidence="1">Belongs to the peptidase S33 family.</text>
</comment>
<reference evidence="4" key="1">
    <citation type="submission" date="2016-06" db="EMBL/GenBank/DDBJ databases">
        <title>Draft Genome sequence of the fungus Inonotus baumii.</title>
        <authorList>
            <person name="Zhu H."/>
            <person name="Lin W."/>
        </authorList>
    </citation>
    <scope>NUCLEOTIDE SEQUENCE</scope>
    <source>
        <strain evidence="4">821</strain>
    </source>
</reference>
<evidence type="ECO:0000256" key="1">
    <source>
        <dbReference type="ARBA" id="ARBA00010088"/>
    </source>
</evidence>
<protein>
    <submittedName>
        <fullName evidence="4">Proline-specific peptidase</fullName>
    </submittedName>
</protein>
<dbReference type="Proteomes" id="UP000757232">
    <property type="component" value="Unassembled WGS sequence"/>
</dbReference>
<evidence type="ECO:0000259" key="3">
    <source>
        <dbReference type="Pfam" id="PF00561"/>
    </source>
</evidence>
<dbReference type="PANTHER" id="PTHR43194">
    <property type="entry name" value="HYDROLASE ALPHA/BETA FOLD FAMILY"/>
    <property type="match status" value="1"/>
</dbReference>
<proteinExistence type="inferred from homology"/>
<gene>
    <name evidence="4" type="ORF">A7U60_g705</name>
</gene>
<name>A0A9Q5I544_SANBA</name>
<dbReference type="Pfam" id="PF00561">
    <property type="entry name" value="Abhydrolase_1"/>
    <property type="match status" value="1"/>
</dbReference>